<organism evidence="1 2">
    <name type="scientific">Acanthoscelides obtectus</name>
    <name type="common">Bean weevil</name>
    <name type="synonym">Bruchus obtectus</name>
    <dbReference type="NCBI Taxonomy" id="200917"/>
    <lineage>
        <taxon>Eukaryota</taxon>
        <taxon>Metazoa</taxon>
        <taxon>Ecdysozoa</taxon>
        <taxon>Arthropoda</taxon>
        <taxon>Hexapoda</taxon>
        <taxon>Insecta</taxon>
        <taxon>Pterygota</taxon>
        <taxon>Neoptera</taxon>
        <taxon>Endopterygota</taxon>
        <taxon>Coleoptera</taxon>
        <taxon>Polyphaga</taxon>
        <taxon>Cucujiformia</taxon>
        <taxon>Chrysomeloidea</taxon>
        <taxon>Chrysomelidae</taxon>
        <taxon>Bruchinae</taxon>
        <taxon>Bruchini</taxon>
        <taxon>Acanthoscelides</taxon>
    </lineage>
</organism>
<dbReference type="OrthoDB" id="6772600at2759"/>
<protein>
    <submittedName>
        <fullName evidence="1">Uncharacterized protein</fullName>
    </submittedName>
</protein>
<keyword evidence="2" id="KW-1185">Reference proteome</keyword>
<gene>
    <name evidence="1" type="ORF">ACAOBT_LOCUS24399</name>
</gene>
<proteinExistence type="predicted"/>
<evidence type="ECO:0000313" key="2">
    <source>
        <dbReference type="Proteomes" id="UP001152888"/>
    </source>
</evidence>
<evidence type="ECO:0000313" key="1">
    <source>
        <dbReference type="EMBL" id="CAH1998456.1"/>
    </source>
</evidence>
<reference evidence="1" key="1">
    <citation type="submission" date="2022-03" db="EMBL/GenBank/DDBJ databases">
        <authorList>
            <person name="Sayadi A."/>
        </authorList>
    </citation>
    <scope>NUCLEOTIDE SEQUENCE</scope>
</reference>
<dbReference type="Proteomes" id="UP001152888">
    <property type="component" value="Unassembled WGS sequence"/>
</dbReference>
<accession>A0A9P0LRB9</accession>
<dbReference type="PANTHER" id="PTHR46601">
    <property type="entry name" value="ULP_PROTEASE DOMAIN-CONTAINING PROTEIN"/>
    <property type="match status" value="1"/>
</dbReference>
<name>A0A9P0LRB9_ACAOB</name>
<dbReference type="AlphaFoldDB" id="A0A9P0LRB9"/>
<dbReference type="EMBL" id="CAKOFQ010007331">
    <property type="protein sequence ID" value="CAH1998456.1"/>
    <property type="molecule type" value="Genomic_DNA"/>
</dbReference>
<dbReference type="PANTHER" id="PTHR46601:SF1">
    <property type="entry name" value="ADF-H DOMAIN-CONTAINING PROTEIN"/>
    <property type="match status" value="1"/>
</dbReference>
<sequence>MRSFKNDTSLQTVSFATVSDNLHHQVQAVWGHLKSALQKILSTRHHVNTLHVLSDGPKSQFRNRRGVLKELLMP</sequence>
<comment type="caution">
    <text evidence="1">The sequence shown here is derived from an EMBL/GenBank/DDBJ whole genome shotgun (WGS) entry which is preliminary data.</text>
</comment>